<evidence type="ECO:0000313" key="1">
    <source>
        <dbReference type="Proteomes" id="UP000035642"/>
    </source>
</evidence>
<proteinExistence type="predicted"/>
<reference evidence="1" key="1">
    <citation type="submission" date="2012-09" db="EMBL/GenBank/DDBJ databases">
        <authorList>
            <person name="Martin A.A."/>
        </authorList>
    </citation>
    <scope>NUCLEOTIDE SEQUENCE</scope>
</reference>
<evidence type="ECO:0000313" key="2">
    <source>
        <dbReference type="WBParaSite" id="ACAC_0001055501-mRNA-1"/>
    </source>
</evidence>
<organism evidence="1 2">
    <name type="scientific">Angiostrongylus cantonensis</name>
    <name type="common">Rat lungworm</name>
    <dbReference type="NCBI Taxonomy" id="6313"/>
    <lineage>
        <taxon>Eukaryota</taxon>
        <taxon>Metazoa</taxon>
        <taxon>Ecdysozoa</taxon>
        <taxon>Nematoda</taxon>
        <taxon>Chromadorea</taxon>
        <taxon>Rhabditida</taxon>
        <taxon>Rhabditina</taxon>
        <taxon>Rhabditomorpha</taxon>
        <taxon>Strongyloidea</taxon>
        <taxon>Metastrongylidae</taxon>
        <taxon>Angiostrongylus</taxon>
    </lineage>
</organism>
<dbReference type="STRING" id="6313.A0A0K0DHB0"/>
<sequence>MFEFPHSFQPYRPRHLCFQTREVLGRVCTYFREFAKRFSALGNNITGTPFENPDRMASHATGFTIPTIRRCGERMEAVPLCTYRPGSSLFSLLLKGFNLLNAFLFLLIYEVLLQDEELSNLSVTFSDEPWFANSKGRARPMPTIRRRPRKRSLLSLVSTSEAEVSELVSRFTTVKDSKRRLML</sequence>
<dbReference type="Proteomes" id="UP000035642">
    <property type="component" value="Unassembled WGS sequence"/>
</dbReference>
<dbReference type="AlphaFoldDB" id="A0A0K0DHB0"/>
<protein>
    <submittedName>
        <fullName evidence="2">Uncharacterized protein</fullName>
    </submittedName>
</protein>
<name>A0A0K0DHB0_ANGCA</name>
<accession>A0A0K0DHB0</accession>
<keyword evidence="1" id="KW-1185">Reference proteome</keyword>
<reference evidence="2" key="2">
    <citation type="submission" date="2017-02" db="UniProtKB">
        <authorList>
            <consortium name="WormBaseParasite"/>
        </authorList>
    </citation>
    <scope>IDENTIFICATION</scope>
</reference>
<dbReference type="WBParaSite" id="ACAC_0001055501-mRNA-1">
    <property type="protein sequence ID" value="ACAC_0001055501-mRNA-1"/>
    <property type="gene ID" value="ACAC_0001055501"/>
</dbReference>